<gene>
    <name evidence="2" type="ORF">FJU11_10655</name>
</gene>
<evidence type="ECO:0000313" key="2">
    <source>
        <dbReference type="EMBL" id="TPW27698.1"/>
    </source>
</evidence>
<comment type="caution">
    <text evidence="2">The sequence shown here is derived from an EMBL/GenBank/DDBJ whole genome shotgun (WGS) entry which is preliminary data.</text>
</comment>
<dbReference type="Gene3D" id="3.40.50.720">
    <property type="entry name" value="NAD(P)-binding Rossmann-like Domain"/>
    <property type="match status" value="1"/>
</dbReference>
<dbReference type="EMBL" id="VHLH01000019">
    <property type="protein sequence ID" value="TPW27698.1"/>
    <property type="molecule type" value="Genomic_DNA"/>
</dbReference>
<dbReference type="Proteomes" id="UP000320314">
    <property type="component" value="Unassembled WGS sequence"/>
</dbReference>
<dbReference type="SUPFAM" id="SSF51735">
    <property type="entry name" value="NAD(P)-binding Rossmann-fold domains"/>
    <property type="match status" value="1"/>
</dbReference>
<reference evidence="2 3" key="1">
    <citation type="submission" date="2019-06" db="EMBL/GenBank/DDBJ databases">
        <authorList>
            <person name="Li M."/>
        </authorList>
    </citation>
    <scope>NUCLEOTIDE SEQUENCE [LARGE SCALE GENOMIC DNA]</scope>
    <source>
        <strain evidence="2 3">BGMRC6574</strain>
    </source>
</reference>
<feature type="domain" description="NmrA-like" evidence="1">
    <location>
        <begin position="2"/>
        <end position="222"/>
    </location>
</feature>
<dbReference type="InterPro" id="IPR008030">
    <property type="entry name" value="NmrA-like"/>
</dbReference>
<evidence type="ECO:0000313" key="3">
    <source>
        <dbReference type="Proteomes" id="UP000320314"/>
    </source>
</evidence>
<dbReference type="Gene3D" id="3.90.25.10">
    <property type="entry name" value="UDP-galactose 4-epimerase, domain 1"/>
    <property type="match status" value="1"/>
</dbReference>
<proteinExistence type="predicted"/>
<dbReference type="OrthoDB" id="9798669at2"/>
<accession>A0A506U2K6</accession>
<dbReference type="InterPro" id="IPR051604">
    <property type="entry name" value="Ergot_Alk_Oxidoreductase"/>
</dbReference>
<dbReference type="RefSeq" id="WP_141167043.1">
    <property type="nucleotide sequence ID" value="NZ_VHLH01000019.1"/>
</dbReference>
<dbReference type="InterPro" id="IPR036291">
    <property type="entry name" value="NAD(P)-bd_dom_sf"/>
</dbReference>
<organism evidence="2 3">
    <name type="scientific">Pararhizobium mangrovi</name>
    <dbReference type="NCBI Taxonomy" id="2590452"/>
    <lineage>
        <taxon>Bacteria</taxon>
        <taxon>Pseudomonadati</taxon>
        <taxon>Pseudomonadota</taxon>
        <taxon>Alphaproteobacteria</taxon>
        <taxon>Hyphomicrobiales</taxon>
        <taxon>Rhizobiaceae</taxon>
        <taxon>Rhizobium/Agrobacterium group</taxon>
        <taxon>Pararhizobium</taxon>
    </lineage>
</organism>
<protein>
    <submittedName>
        <fullName evidence="2">NmrA/HSCARG family protein</fullName>
    </submittedName>
</protein>
<dbReference type="PANTHER" id="PTHR43162:SF1">
    <property type="entry name" value="PRESTALK A DIFFERENTIATION PROTEIN A"/>
    <property type="match status" value="1"/>
</dbReference>
<dbReference type="AlphaFoldDB" id="A0A506U2K6"/>
<dbReference type="Pfam" id="PF05368">
    <property type="entry name" value="NmrA"/>
    <property type="match status" value="1"/>
</dbReference>
<keyword evidence="3" id="KW-1185">Reference proteome</keyword>
<sequence>MTILVTSSTGTIGSRVVKELVDRGAEVKALMRDRSKAGGVPGAEPIVGDLSDPEGMRDALDGVDTLFLLSPVVPEELTLALLNLRLAADFQLKGIVYFSMANADALVDVPHAAAKFAAERMIQKQDLPATILRPNYFMQNDMMIKDALLEQNQYAMPIGQRGAAMVDVRDIAEVAALELLKRDRAPDRLPRDLIDISGPDVLNADRLVSIWSEALGRPISYAGDDLEALERQHRTFMTPSMAFDVALMFDGWQQIGVLPMTGAVDRLTATLGRPLRTYQAFAEETAQQWRS</sequence>
<dbReference type="PANTHER" id="PTHR43162">
    <property type="match status" value="1"/>
</dbReference>
<name>A0A506U2K6_9HYPH</name>
<evidence type="ECO:0000259" key="1">
    <source>
        <dbReference type="Pfam" id="PF05368"/>
    </source>
</evidence>